<dbReference type="AlphaFoldDB" id="A0A1R7QCH5"/>
<reference evidence="2 3" key="1">
    <citation type="submission" date="2017-02" db="EMBL/GenBank/DDBJ databases">
        <authorList>
            <person name="Peterson S.W."/>
        </authorList>
    </citation>
    <scope>NUCLEOTIDE SEQUENCE [LARGE SCALE GENOMIC DNA]</scope>
    <source>
        <strain evidence="2">C6</strain>
    </source>
</reference>
<keyword evidence="1" id="KW-0812">Transmembrane</keyword>
<dbReference type="EMBL" id="FUUY01000004">
    <property type="protein sequence ID" value="SJX21960.1"/>
    <property type="molecule type" value="Genomic_DNA"/>
</dbReference>
<sequence>MSFLKRYWFFLVVILGIFIIQIYFYFNTFGVQHDFKVFFWENLADKKFTASEDDGLEGKWGAFGDYMGGILNPVLGFITIVLLLISHYKDGERDNEYQKQREVDLFLSRLENLKISQYNNIQNIRVIKKNGDGKFEDYVVLGNIFFSVFFNILNRVFLSLKDEVSTDEDKLRIAYLVIYYGMESYSESISKKYNHLINCNKLEKLVLEIRDDMEEVYGLLLFNGFRTQLSSYFRGLYHIMGVIENSQLISEKEKYELSKDIRIQMSPQEQIILLVNSLTENGEKWNTKGYCVIFKLFRNVNAKEYFRDVDLSDIVYRKIDNYDVCNSNKLKKYQFREQDLDSFKKNYFEII</sequence>
<dbReference type="RefSeq" id="WP_087012328.1">
    <property type="nucleotide sequence ID" value="NZ_FUUY01000004.1"/>
</dbReference>
<evidence type="ECO:0000313" key="3">
    <source>
        <dbReference type="Proteomes" id="UP000196240"/>
    </source>
</evidence>
<evidence type="ECO:0000313" key="2">
    <source>
        <dbReference type="EMBL" id="SJX21960.1"/>
    </source>
</evidence>
<feature type="transmembrane region" description="Helical" evidence="1">
    <location>
        <begin position="138"/>
        <end position="158"/>
    </location>
</feature>
<evidence type="ECO:0000256" key="1">
    <source>
        <dbReference type="SAM" id="Phobius"/>
    </source>
</evidence>
<accession>A0A1R7QCH5</accession>
<protein>
    <recommendedName>
        <fullName evidence="4">Phage abortive infection protein</fullName>
    </recommendedName>
</protein>
<organism evidence="2 3">
    <name type="scientific">Acinetobacter johnsonii</name>
    <dbReference type="NCBI Taxonomy" id="40214"/>
    <lineage>
        <taxon>Bacteria</taxon>
        <taxon>Pseudomonadati</taxon>
        <taxon>Pseudomonadota</taxon>
        <taxon>Gammaproteobacteria</taxon>
        <taxon>Moraxellales</taxon>
        <taxon>Moraxellaceae</taxon>
        <taxon>Acinetobacter</taxon>
    </lineage>
</organism>
<keyword evidence="1" id="KW-0472">Membrane</keyword>
<keyword evidence="1" id="KW-1133">Transmembrane helix</keyword>
<evidence type="ECO:0008006" key="4">
    <source>
        <dbReference type="Google" id="ProtNLM"/>
    </source>
</evidence>
<dbReference type="InterPro" id="IPR031709">
    <property type="entry name" value="PutAbiC"/>
</dbReference>
<dbReference type="Proteomes" id="UP000196240">
    <property type="component" value="Unassembled WGS sequence"/>
</dbReference>
<proteinExistence type="predicted"/>
<gene>
    <name evidence="2" type="ORF">ACNJC6_01589</name>
</gene>
<feature type="transmembrane region" description="Helical" evidence="1">
    <location>
        <begin position="7"/>
        <end position="26"/>
    </location>
</feature>
<name>A0A1R7QCH5_ACIJO</name>
<dbReference type="Pfam" id="PF16872">
    <property type="entry name" value="putAbiC"/>
    <property type="match status" value="1"/>
</dbReference>
<feature type="transmembrane region" description="Helical" evidence="1">
    <location>
        <begin position="66"/>
        <end position="85"/>
    </location>
</feature>